<keyword evidence="14" id="KW-1185">Reference proteome</keyword>
<evidence type="ECO:0000256" key="7">
    <source>
        <dbReference type="ARBA" id="ARBA00022795"/>
    </source>
</evidence>
<dbReference type="PANTHER" id="PTHR30531:SF12">
    <property type="entry name" value="FLAGELLAR BIOSYNTHETIC PROTEIN FLHB"/>
    <property type="match status" value="1"/>
</dbReference>
<dbReference type="OrthoDB" id="9807950at2"/>
<organism evidence="13 14">
    <name type="scientific">Calderihabitans maritimus</name>
    <dbReference type="NCBI Taxonomy" id="1246530"/>
    <lineage>
        <taxon>Bacteria</taxon>
        <taxon>Bacillati</taxon>
        <taxon>Bacillota</taxon>
        <taxon>Clostridia</taxon>
        <taxon>Neomoorellales</taxon>
        <taxon>Calderihabitantaceae</taxon>
        <taxon>Calderihabitans</taxon>
    </lineage>
</organism>
<evidence type="ECO:0000256" key="2">
    <source>
        <dbReference type="ARBA" id="ARBA00010690"/>
    </source>
</evidence>
<feature type="transmembrane region" description="Helical" evidence="12">
    <location>
        <begin position="104"/>
        <end position="123"/>
    </location>
</feature>
<keyword evidence="7 12" id="KW-1005">Bacterial flagellum biogenesis</keyword>
<proteinExistence type="inferred from homology"/>
<keyword evidence="13" id="KW-0282">Flagellum</keyword>
<keyword evidence="11 12" id="KW-1006">Bacterial flagellum protein export</keyword>
<keyword evidence="13" id="KW-0969">Cilium</keyword>
<comment type="function">
    <text evidence="12">Required for formation of the rod structure in the basal body of the flagellar apparatus. Together with FliI and FliH, may constitute the export apparatus of flagellin.</text>
</comment>
<comment type="caution">
    <text evidence="13">The sequence shown here is derived from an EMBL/GenBank/DDBJ whole genome shotgun (WGS) entry which is preliminary data.</text>
</comment>
<evidence type="ECO:0000256" key="11">
    <source>
        <dbReference type="ARBA" id="ARBA00023225"/>
    </source>
</evidence>
<dbReference type="EMBL" id="BDGJ01000111">
    <property type="protein sequence ID" value="GAW92933.1"/>
    <property type="molecule type" value="Genomic_DNA"/>
</dbReference>
<dbReference type="GO" id="GO:0044780">
    <property type="term" value="P:bacterial-type flagellum assembly"/>
    <property type="evidence" value="ECO:0007669"/>
    <property type="project" value="InterPro"/>
</dbReference>
<feature type="transmembrane region" description="Helical" evidence="12">
    <location>
        <begin position="41"/>
        <end position="62"/>
    </location>
</feature>
<evidence type="ECO:0000256" key="9">
    <source>
        <dbReference type="ARBA" id="ARBA00022989"/>
    </source>
</evidence>
<evidence type="ECO:0000256" key="10">
    <source>
        <dbReference type="ARBA" id="ARBA00023136"/>
    </source>
</evidence>
<dbReference type="RefSeq" id="WP_088554180.1">
    <property type="nucleotide sequence ID" value="NZ_BDGJ01000111.1"/>
</dbReference>
<dbReference type="FunFam" id="3.40.1690.10:FF:000001">
    <property type="entry name" value="Flagellar biosynthetic protein FlhB"/>
    <property type="match status" value="1"/>
</dbReference>
<reference evidence="14" key="1">
    <citation type="journal article" date="2017" name="Appl. Environ. Microbiol.">
        <title>Genomic Analysis of Calderihabitans maritimus KKC1, a Thermophilic, Hydrogenogenic, Carboxydotrophic Bacterium Isolated from Marine Sediment.</title>
        <authorList>
            <person name="Omae K."/>
            <person name="Yoneda Y."/>
            <person name="Fukuyama Y."/>
            <person name="Yoshida T."/>
            <person name="Sako Y."/>
        </authorList>
    </citation>
    <scope>NUCLEOTIDE SEQUENCE [LARGE SCALE GENOMIC DNA]</scope>
    <source>
        <strain evidence="14">KKC1</strain>
    </source>
</reference>
<evidence type="ECO:0000256" key="8">
    <source>
        <dbReference type="ARBA" id="ARBA00022927"/>
    </source>
</evidence>
<comment type="subcellular location">
    <subcellularLocation>
        <location evidence="1">Cell membrane</location>
        <topology evidence="1">Multi-pass membrane protein</topology>
    </subcellularLocation>
</comment>
<feature type="transmembrane region" description="Helical" evidence="12">
    <location>
        <begin position="151"/>
        <end position="172"/>
    </location>
</feature>
<dbReference type="InterPro" id="IPR006135">
    <property type="entry name" value="T3SS_substrate_exporter"/>
</dbReference>
<dbReference type="NCBIfam" id="TIGR00328">
    <property type="entry name" value="flhB"/>
    <property type="match status" value="1"/>
</dbReference>
<dbReference type="Gene3D" id="6.10.250.2080">
    <property type="match status" value="1"/>
</dbReference>
<dbReference type="GO" id="GO:0009306">
    <property type="term" value="P:protein secretion"/>
    <property type="evidence" value="ECO:0007669"/>
    <property type="project" value="InterPro"/>
</dbReference>
<evidence type="ECO:0000313" key="14">
    <source>
        <dbReference type="Proteomes" id="UP000197032"/>
    </source>
</evidence>
<dbReference type="Proteomes" id="UP000197032">
    <property type="component" value="Unassembled WGS sequence"/>
</dbReference>
<dbReference type="InterPro" id="IPR029025">
    <property type="entry name" value="T3SS_substrate_exporter_C"/>
</dbReference>
<sequence length="363" mass="41298">MKYKIFPINLQLFAEEKTEEATPHRRQEVRKKGQVAKSTDLNASVVLMTVVLLLFMLQDYYIDQLSRYFTYLLSDNLQGQLSEANLGALATHTTVLFFKLTAPIFGVAIMAGLAVNLAQVGFLHSPEVIKPKLQNINPAEGFKRIFSRRSLVELVKAVLKVTIISLIILGLIKNRFQDLLLVVQADLYQGLALVNEVLFRTVGGVVLAFLVLALVDFVYQKFEFRQRIKMTRHEVKEELKQTEGDPHIRSRLREKQRELARHRMMQKVPEATVVITNPTHLAVALRYERKEMDAPVVVAKGAGSVARRIVEIAEEHEVPVVENKPLAQVLYRDVEIGEEIPPELYQAVAEVLAMLYSLKKFRL</sequence>
<gene>
    <name evidence="12" type="primary">flhB</name>
    <name evidence="13" type="ORF">KKC1_20790</name>
</gene>
<evidence type="ECO:0000256" key="4">
    <source>
        <dbReference type="ARBA" id="ARBA00022448"/>
    </source>
</evidence>
<evidence type="ECO:0000256" key="12">
    <source>
        <dbReference type="RuleBase" id="RU364091"/>
    </source>
</evidence>
<feature type="transmembrane region" description="Helical" evidence="12">
    <location>
        <begin position="197"/>
        <end position="219"/>
    </location>
</feature>
<evidence type="ECO:0000256" key="3">
    <source>
        <dbReference type="ARBA" id="ARBA00021622"/>
    </source>
</evidence>
<comment type="similarity">
    <text evidence="2 12">Belongs to the type III secretion exporter family.</text>
</comment>
<keyword evidence="10 12" id="KW-0472">Membrane</keyword>
<protein>
    <recommendedName>
        <fullName evidence="3 12">Flagellar biosynthetic protein FlhB</fullName>
    </recommendedName>
</protein>
<evidence type="ECO:0000256" key="6">
    <source>
        <dbReference type="ARBA" id="ARBA00022692"/>
    </source>
</evidence>
<evidence type="ECO:0000313" key="13">
    <source>
        <dbReference type="EMBL" id="GAW92933.1"/>
    </source>
</evidence>
<evidence type="ECO:0000256" key="5">
    <source>
        <dbReference type="ARBA" id="ARBA00022475"/>
    </source>
</evidence>
<keyword evidence="5 12" id="KW-1003">Cell membrane</keyword>
<dbReference type="Pfam" id="PF01312">
    <property type="entry name" value="Bac_export_2"/>
    <property type="match status" value="1"/>
</dbReference>
<keyword evidence="9 12" id="KW-1133">Transmembrane helix</keyword>
<dbReference type="Gene3D" id="3.40.1690.10">
    <property type="entry name" value="secretion proteins EscU"/>
    <property type="match status" value="1"/>
</dbReference>
<keyword evidence="8 12" id="KW-0653">Protein transport</keyword>
<dbReference type="PANTHER" id="PTHR30531">
    <property type="entry name" value="FLAGELLAR BIOSYNTHETIC PROTEIN FLHB"/>
    <property type="match status" value="1"/>
</dbReference>
<keyword evidence="13" id="KW-0966">Cell projection</keyword>
<keyword evidence="4 12" id="KW-0813">Transport</keyword>
<dbReference type="PRINTS" id="PR00950">
    <property type="entry name" value="TYPE3IMSPROT"/>
</dbReference>
<evidence type="ECO:0000256" key="1">
    <source>
        <dbReference type="ARBA" id="ARBA00004651"/>
    </source>
</evidence>
<dbReference type="InterPro" id="IPR006136">
    <property type="entry name" value="FlhB"/>
</dbReference>
<name>A0A1Z5HTR7_9FIRM</name>
<dbReference type="AlphaFoldDB" id="A0A1Z5HTR7"/>
<dbReference type="GO" id="GO:0005886">
    <property type="term" value="C:plasma membrane"/>
    <property type="evidence" value="ECO:0007669"/>
    <property type="project" value="UniProtKB-SubCell"/>
</dbReference>
<accession>A0A1Z5HTR7</accession>
<dbReference type="SUPFAM" id="SSF160544">
    <property type="entry name" value="EscU C-terminal domain-like"/>
    <property type="match status" value="1"/>
</dbReference>
<keyword evidence="6 12" id="KW-0812">Transmembrane</keyword>